<dbReference type="Proteomes" id="UP000275772">
    <property type="component" value="Unassembled WGS sequence"/>
</dbReference>
<evidence type="ECO:0000256" key="1">
    <source>
        <dbReference type="ARBA" id="ARBA00005525"/>
    </source>
</evidence>
<keyword evidence="3 5" id="KW-0560">Oxidoreductase</keyword>
<protein>
    <recommendedName>
        <fullName evidence="5">Pyrroline-5-carboxylate reductase</fullName>
        <ecNumber evidence="5">1.5.1.2</ecNumber>
    </recommendedName>
</protein>
<dbReference type="Gene3D" id="1.10.3730.10">
    <property type="entry name" value="ProC C-terminal domain-like"/>
    <property type="match status" value="1"/>
</dbReference>
<dbReference type="PIRSF" id="PIRSF000193">
    <property type="entry name" value="Pyrrol-5-carb_rd"/>
    <property type="match status" value="1"/>
</dbReference>
<organism evidence="8 9">
    <name type="scientific">Blumeria hordei</name>
    <name type="common">Barley powdery mildew</name>
    <name type="synonym">Blumeria graminis f. sp. hordei</name>
    <dbReference type="NCBI Taxonomy" id="2867405"/>
    <lineage>
        <taxon>Eukaryota</taxon>
        <taxon>Fungi</taxon>
        <taxon>Dikarya</taxon>
        <taxon>Ascomycota</taxon>
        <taxon>Pezizomycotina</taxon>
        <taxon>Leotiomycetes</taxon>
        <taxon>Erysiphales</taxon>
        <taxon>Erysiphaceae</taxon>
        <taxon>Blumeria</taxon>
    </lineage>
</organism>
<dbReference type="EMBL" id="UNSH01000051">
    <property type="protein sequence ID" value="SZF03455.1"/>
    <property type="molecule type" value="Genomic_DNA"/>
</dbReference>
<dbReference type="FunFam" id="1.10.3730.10:FF:000001">
    <property type="entry name" value="Pyrroline-5-carboxylate reductase"/>
    <property type="match status" value="1"/>
</dbReference>
<feature type="domain" description="Pyrroline-5-carboxylate reductase catalytic N-terminal" evidence="6">
    <location>
        <begin position="7"/>
        <end position="119"/>
    </location>
</feature>
<evidence type="ECO:0000259" key="6">
    <source>
        <dbReference type="Pfam" id="PF03807"/>
    </source>
</evidence>
<comment type="catalytic activity">
    <reaction evidence="5">
        <text>L-proline + NADP(+) = (S)-1-pyrroline-5-carboxylate + NADPH + 2 H(+)</text>
        <dbReference type="Rhea" id="RHEA:14109"/>
        <dbReference type="ChEBI" id="CHEBI:15378"/>
        <dbReference type="ChEBI" id="CHEBI:17388"/>
        <dbReference type="ChEBI" id="CHEBI:57783"/>
        <dbReference type="ChEBI" id="CHEBI:58349"/>
        <dbReference type="ChEBI" id="CHEBI:60039"/>
        <dbReference type="EC" id="1.5.1.2"/>
    </reaction>
</comment>
<dbReference type="GO" id="GO:0004735">
    <property type="term" value="F:pyrroline-5-carboxylate reductase activity"/>
    <property type="evidence" value="ECO:0007669"/>
    <property type="project" value="UniProtKB-EC"/>
</dbReference>
<dbReference type="PANTHER" id="PTHR11645">
    <property type="entry name" value="PYRROLINE-5-CARBOXYLATE REDUCTASE"/>
    <property type="match status" value="1"/>
</dbReference>
<keyword evidence="5" id="KW-0028">Amino-acid biosynthesis</keyword>
<dbReference type="AlphaFoldDB" id="A0A383UV41"/>
<comment type="pathway">
    <text evidence="5">Amino-acid biosynthesis; L-proline biosynthesis; L-proline from L-glutamate 5-semialdehyde: step 1/1.</text>
</comment>
<feature type="domain" description="Pyrroline-5-carboxylate reductase dimerisation" evidence="7">
    <location>
        <begin position="186"/>
        <end position="285"/>
    </location>
</feature>
<dbReference type="GO" id="GO:0055129">
    <property type="term" value="P:L-proline biosynthetic process"/>
    <property type="evidence" value="ECO:0007669"/>
    <property type="project" value="UniProtKB-UniPathway"/>
</dbReference>
<evidence type="ECO:0000259" key="7">
    <source>
        <dbReference type="Pfam" id="PF14748"/>
    </source>
</evidence>
<keyword evidence="2 4" id="KW-0521">NADP</keyword>
<comment type="similarity">
    <text evidence="1 5">Belongs to the pyrroline-5-carboxylate reductase family.</text>
</comment>
<dbReference type="Pfam" id="PF03807">
    <property type="entry name" value="F420_oxidored"/>
    <property type="match status" value="1"/>
</dbReference>
<sequence length="296" mass="31005">MSNSITLAIVGCGNLGTAILSGILKSSIDSNASKIPNHDTNIQRYIACISTPESVERIKKTLGHLAGHVEIMQGRNTEAIALADYIILGCKPNKVQDILQEYGIAEALEGKVLISICAGVTVLQMQSYIPSHTTCRIVRVMPNTASAVHQSMTVIENSNPPLPSTTSAFINWIFKQIGIVINLPPSQLDVATALCGSGPAFFALILESAIDGAVAMGLPRAEATLMASQTMKGTAEMVLAGEHPAILKDKVSSPGGCTTGGLTVLEEGAVRGKFAGAVKQATIVAGQLGNRTKMIR</sequence>
<evidence type="ECO:0000256" key="5">
    <source>
        <dbReference type="RuleBase" id="RU003903"/>
    </source>
</evidence>
<dbReference type="VEuPathDB" id="FungiDB:BLGHR1_14247"/>
<evidence type="ECO:0000313" key="8">
    <source>
        <dbReference type="EMBL" id="SZF03455.1"/>
    </source>
</evidence>
<evidence type="ECO:0000256" key="3">
    <source>
        <dbReference type="ARBA" id="ARBA00023002"/>
    </source>
</evidence>
<dbReference type="InterPro" id="IPR053790">
    <property type="entry name" value="P5CR-like_CS"/>
</dbReference>
<dbReference type="InterPro" id="IPR028939">
    <property type="entry name" value="P5C_Rdtase_cat_N"/>
</dbReference>
<dbReference type="EC" id="1.5.1.2" evidence="5"/>
<keyword evidence="5" id="KW-0641">Proline biosynthesis</keyword>
<dbReference type="InterPro" id="IPR000304">
    <property type="entry name" value="Pyrroline-COOH_reductase"/>
</dbReference>
<name>A0A383UV41_BLUHO</name>
<feature type="binding site" evidence="4">
    <location>
        <position position="76"/>
    </location>
    <ligand>
        <name>NADPH</name>
        <dbReference type="ChEBI" id="CHEBI:57783"/>
    </ligand>
</feature>
<dbReference type="HAMAP" id="MF_01925">
    <property type="entry name" value="P5C_reductase"/>
    <property type="match status" value="1"/>
</dbReference>
<dbReference type="InterPro" id="IPR029036">
    <property type="entry name" value="P5CR_dimer"/>
</dbReference>
<dbReference type="SUPFAM" id="SSF48179">
    <property type="entry name" value="6-phosphogluconate dehydrogenase C-terminal domain-like"/>
    <property type="match status" value="1"/>
</dbReference>
<dbReference type="PROSITE" id="PS00521">
    <property type="entry name" value="P5CR"/>
    <property type="match status" value="1"/>
</dbReference>
<gene>
    <name evidence="8" type="ORF">BLGHR1_14247</name>
</gene>
<accession>A0A383UV41</accession>
<dbReference type="NCBIfam" id="TIGR00112">
    <property type="entry name" value="proC"/>
    <property type="match status" value="1"/>
</dbReference>
<dbReference type="SUPFAM" id="SSF51735">
    <property type="entry name" value="NAD(P)-binding Rossmann-fold domains"/>
    <property type="match status" value="1"/>
</dbReference>
<dbReference type="InterPro" id="IPR008927">
    <property type="entry name" value="6-PGluconate_DH-like_C_sf"/>
</dbReference>
<evidence type="ECO:0000256" key="4">
    <source>
        <dbReference type="PIRSR" id="PIRSR000193-1"/>
    </source>
</evidence>
<dbReference type="PANTHER" id="PTHR11645:SF0">
    <property type="entry name" value="PYRROLINE-5-CARBOXYLATE REDUCTASE 3"/>
    <property type="match status" value="1"/>
</dbReference>
<dbReference type="Pfam" id="PF14748">
    <property type="entry name" value="P5CR_dimer"/>
    <property type="match status" value="1"/>
</dbReference>
<dbReference type="UniPathway" id="UPA00098">
    <property type="reaction ID" value="UER00361"/>
</dbReference>
<dbReference type="InterPro" id="IPR036291">
    <property type="entry name" value="NAD(P)-bd_dom_sf"/>
</dbReference>
<reference evidence="8 9" key="1">
    <citation type="submission" date="2017-11" db="EMBL/GenBank/DDBJ databases">
        <authorList>
            <person name="Kracher B."/>
        </authorList>
    </citation>
    <scope>NUCLEOTIDE SEQUENCE [LARGE SCALE GENOMIC DNA]</scope>
    <source>
        <strain evidence="8 9">RACE1</strain>
    </source>
</reference>
<evidence type="ECO:0000313" key="9">
    <source>
        <dbReference type="Proteomes" id="UP000275772"/>
    </source>
</evidence>
<proteinExistence type="inferred from homology"/>
<evidence type="ECO:0000256" key="2">
    <source>
        <dbReference type="ARBA" id="ARBA00022857"/>
    </source>
</evidence>
<dbReference type="Gene3D" id="3.40.50.720">
    <property type="entry name" value="NAD(P)-binding Rossmann-like Domain"/>
    <property type="match status" value="1"/>
</dbReference>